<name>X0WBT8_9ZZZZ</name>
<evidence type="ECO:0000313" key="1">
    <source>
        <dbReference type="EMBL" id="GAG10141.1"/>
    </source>
</evidence>
<gene>
    <name evidence="1" type="ORF">S01H1_46715</name>
</gene>
<reference evidence="1" key="1">
    <citation type="journal article" date="2014" name="Front. Microbiol.">
        <title>High frequency of phylogenetically diverse reductive dehalogenase-homologous genes in deep subseafloor sedimentary metagenomes.</title>
        <authorList>
            <person name="Kawai M."/>
            <person name="Futagami T."/>
            <person name="Toyoda A."/>
            <person name="Takaki Y."/>
            <person name="Nishi S."/>
            <person name="Hori S."/>
            <person name="Arai W."/>
            <person name="Tsubouchi T."/>
            <person name="Morono Y."/>
            <person name="Uchiyama I."/>
            <person name="Ito T."/>
            <person name="Fujiyama A."/>
            <person name="Inagaki F."/>
            <person name="Takami H."/>
        </authorList>
    </citation>
    <scope>NUCLEOTIDE SEQUENCE</scope>
    <source>
        <strain evidence="1">Expedition CK06-06</strain>
    </source>
</reference>
<organism evidence="1">
    <name type="scientific">marine sediment metagenome</name>
    <dbReference type="NCBI Taxonomy" id="412755"/>
    <lineage>
        <taxon>unclassified sequences</taxon>
        <taxon>metagenomes</taxon>
        <taxon>ecological metagenomes</taxon>
    </lineage>
</organism>
<accession>X0WBT8</accession>
<protein>
    <submittedName>
        <fullName evidence="1">Uncharacterized protein</fullName>
    </submittedName>
</protein>
<dbReference type="AlphaFoldDB" id="X0WBT8"/>
<dbReference type="EMBL" id="BARS01029923">
    <property type="protein sequence ID" value="GAG10141.1"/>
    <property type="molecule type" value="Genomic_DNA"/>
</dbReference>
<feature type="non-terminal residue" evidence="1">
    <location>
        <position position="87"/>
    </location>
</feature>
<sequence length="87" mass="9752">MKKGITLLVLSLLVFVGANGDTNYKYINAWDTDTYFGHVIYPEAKHDGKDAVVLREGLRTPEVADLNLPLAPGDTIRTSERRCEIQF</sequence>
<proteinExistence type="predicted"/>
<comment type="caution">
    <text evidence="1">The sequence shown here is derived from an EMBL/GenBank/DDBJ whole genome shotgun (WGS) entry which is preliminary data.</text>
</comment>